<dbReference type="SUPFAM" id="SSF53850">
    <property type="entry name" value="Periplasmic binding protein-like II"/>
    <property type="match status" value="1"/>
</dbReference>
<reference evidence="2 3" key="1">
    <citation type="submission" date="2023-07" db="EMBL/GenBank/DDBJ databases">
        <title>Sorghum-associated microbial communities from plants grown in Nebraska, USA.</title>
        <authorList>
            <person name="Schachtman D."/>
        </authorList>
    </citation>
    <scope>NUCLEOTIDE SEQUENCE [LARGE SCALE GENOMIC DNA]</scope>
    <source>
        <strain evidence="2 3">2980</strain>
    </source>
</reference>
<protein>
    <submittedName>
        <fullName evidence="2">Peptide/nickel transport system substrate-binding protein</fullName>
    </submittedName>
</protein>
<dbReference type="CDD" id="cd08492">
    <property type="entry name" value="PBP2_NikA_DppA_OppA_like_15"/>
    <property type="match status" value="1"/>
</dbReference>
<dbReference type="Proteomes" id="UP001259347">
    <property type="component" value="Unassembled WGS sequence"/>
</dbReference>
<comment type="caution">
    <text evidence="2">The sequence shown here is derived from an EMBL/GenBank/DDBJ whole genome shotgun (WGS) entry which is preliminary data.</text>
</comment>
<keyword evidence="3" id="KW-1185">Reference proteome</keyword>
<accession>A0ABU1SFK2</accession>
<sequence>MLGQTVDRLTDQNSETGEIVPYLAESWEMGADGRSFTFHLRDGATFSDGTPVDATAVKATFDGLVALGAKAPSASQALAGYGGVTVIDDRTAEISFDQPNAQFLQATSTATFGIVSAASAAKTPEERCADGVIGSGPFVLSSYVHNDQLQLKKRDGYAWGSSARENKGEAYLDEVTFKIIPEPGVRAGALTSGTIQIAYALQDQSVPVVEAAGLKTIIKPYPGMPVSAVFNMASPLGSDPAVREAVMLAVDRADIAAVVGSAGSPAATYLSATTPGASDMGDVMKTDVKKAEEVLDSAGWKLGSDGVREKDGVRLSLRLPFFFLPAPVELLQQQLAKVGIDAQLRQLPVADYTSVLTQGDFDVTTTNWGTADASALASLASSRYGQQDPAFLELLTKQNSETDPGKRAKITEEVQRYIYEKAFAVPMFFVNTVFGVAADLNGVALDGSSRLVLSSAWLQKAK</sequence>
<dbReference type="InterPro" id="IPR030678">
    <property type="entry name" value="Peptide/Ni-bd"/>
</dbReference>
<dbReference type="InterPro" id="IPR039424">
    <property type="entry name" value="SBP_5"/>
</dbReference>
<dbReference type="PANTHER" id="PTHR30290">
    <property type="entry name" value="PERIPLASMIC BINDING COMPONENT OF ABC TRANSPORTER"/>
    <property type="match status" value="1"/>
</dbReference>
<evidence type="ECO:0000313" key="2">
    <source>
        <dbReference type="EMBL" id="MDR6868366.1"/>
    </source>
</evidence>
<dbReference type="EMBL" id="JAVDUM010000014">
    <property type="protein sequence ID" value="MDR6868366.1"/>
    <property type="molecule type" value="Genomic_DNA"/>
</dbReference>
<evidence type="ECO:0000313" key="3">
    <source>
        <dbReference type="Proteomes" id="UP001259347"/>
    </source>
</evidence>
<dbReference type="Pfam" id="PF00496">
    <property type="entry name" value="SBP_bac_5"/>
    <property type="match status" value="1"/>
</dbReference>
<dbReference type="InterPro" id="IPR000914">
    <property type="entry name" value="SBP_5_dom"/>
</dbReference>
<dbReference type="Gene3D" id="3.40.190.10">
    <property type="entry name" value="Periplasmic binding protein-like II"/>
    <property type="match status" value="1"/>
</dbReference>
<dbReference type="RefSeq" id="WP_310022109.1">
    <property type="nucleotide sequence ID" value="NZ_JAVDUM010000014.1"/>
</dbReference>
<gene>
    <name evidence="2" type="ORF">J2Y69_002982</name>
</gene>
<organism evidence="2 3">
    <name type="scientific">Microbacterium resistens</name>
    <dbReference type="NCBI Taxonomy" id="156977"/>
    <lineage>
        <taxon>Bacteria</taxon>
        <taxon>Bacillati</taxon>
        <taxon>Actinomycetota</taxon>
        <taxon>Actinomycetes</taxon>
        <taxon>Micrococcales</taxon>
        <taxon>Microbacteriaceae</taxon>
        <taxon>Microbacterium</taxon>
    </lineage>
</organism>
<evidence type="ECO:0000259" key="1">
    <source>
        <dbReference type="Pfam" id="PF00496"/>
    </source>
</evidence>
<feature type="domain" description="Solute-binding protein family 5" evidence="1">
    <location>
        <begin position="18"/>
        <end position="385"/>
    </location>
</feature>
<proteinExistence type="predicted"/>
<dbReference type="Gene3D" id="3.10.105.10">
    <property type="entry name" value="Dipeptide-binding Protein, Domain 3"/>
    <property type="match status" value="1"/>
</dbReference>
<name>A0ABU1SFK2_9MICO</name>
<dbReference type="PIRSF" id="PIRSF002741">
    <property type="entry name" value="MppA"/>
    <property type="match status" value="1"/>
</dbReference>